<protein>
    <recommendedName>
        <fullName evidence="6">Transport permease protein</fullName>
    </recommendedName>
</protein>
<keyword evidence="9" id="KW-1185">Reference proteome</keyword>
<gene>
    <name evidence="8" type="ORF">GA0070610_5174</name>
</gene>
<proteinExistence type="inferred from homology"/>
<dbReference type="PROSITE" id="PS51012">
    <property type="entry name" value="ABC_TM2"/>
    <property type="match status" value="1"/>
</dbReference>
<feature type="transmembrane region" description="Helical" evidence="6">
    <location>
        <begin position="186"/>
        <end position="209"/>
    </location>
</feature>
<name>A0A1C5GG83_MICEH</name>
<keyword evidence="2 6" id="KW-0812">Transmembrane</keyword>
<feature type="transmembrane region" description="Helical" evidence="6">
    <location>
        <begin position="149"/>
        <end position="174"/>
    </location>
</feature>
<dbReference type="GO" id="GO:0043190">
    <property type="term" value="C:ATP-binding cassette (ABC) transporter complex"/>
    <property type="evidence" value="ECO:0007669"/>
    <property type="project" value="InterPro"/>
</dbReference>
<keyword evidence="6" id="KW-0813">Transport</keyword>
<comment type="subcellular location">
    <subcellularLocation>
        <location evidence="6">Cell membrane</location>
        <topology evidence="6">Multi-pass membrane protein</topology>
    </subcellularLocation>
    <subcellularLocation>
        <location evidence="1">Membrane</location>
        <topology evidence="1">Multi-pass membrane protein</topology>
    </subcellularLocation>
</comment>
<evidence type="ECO:0000256" key="5">
    <source>
        <dbReference type="ARBA" id="ARBA00023251"/>
    </source>
</evidence>
<evidence type="ECO:0000256" key="4">
    <source>
        <dbReference type="ARBA" id="ARBA00023136"/>
    </source>
</evidence>
<dbReference type="EMBL" id="LT607733">
    <property type="protein sequence ID" value="SCG18821.1"/>
    <property type="molecule type" value="Genomic_DNA"/>
</dbReference>
<evidence type="ECO:0000256" key="6">
    <source>
        <dbReference type="RuleBase" id="RU361157"/>
    </source>
</evidence>
<dbReference type="Proteomes" id="UP000198251">
    <property type="component" value="Chromosome I"/>
</dbReference>
<dbReference type="Pfam" id="PF01061">
    <property type="entry name" value="ABC2_membrane"/>
    <property type="match status" value="1"/>
</dbReference>
<feature type="transmembrane region" description="Helical" evidence="6">
    <location>
        <begin position="248"/>
        <end position="267"/>
    </location>
</feature>
<evidence type="ECO:0000256" key="1">
    <source>
        <dbReference type="ARBA" id="ARBA00004141"/>
    </source>
</evidence>
<dbReference type="InterPro" id="IPR051784">
    <property type="entry name" value="Nod_factor_ABC_transporter"/>
</dbReference>
<dbReference type="PIRSF" id="PIRSF006648">
    <property type="entry name" value="DrrB"/>
    <property type="match status" value="1"/>
</dbReference>
<keyword evidence="4 6" id="KW-0472">Membrane</keyword>
<dbReference type="InterPro" id="IPR013525">
    <property type="entry name" value="ABC2_TM"/>
</dbReference>
<feature type="transmembrane region" description="Helical" evidence="6">
    <location>
        <begin position="35"/>
        <end position="55"/>
    </location>
</feature>
<feature type="transmembrane region" description="Helical" evidence="6">
    <location>
        <begin position="67"/>
        <end position="90"/>
    </location>
</feature>
<keyword evidence="5" id="KW-0046">Antibiotic resistance</keyword>
<keyword evidence="3 6" id="KW-1133">Transmembrane helix</keyword>
<dbReference type="InterPro" id="IPR047817">
    <property type="entry name" value="ABC2_TM_bact-type"/>
</dbReference>
<evidence type="ECO:0000256" key="3">
    <source>
        <dbReference type="ARBA" id="ARBA00022989"/>
    </source>
</evidence>
<comment type="similarity">
    <text evidence="6">Belongs to the ABC-2 integral membrane protein family.</text>
</comment>
<reference evidence="8 9" key="1">
    <citation type="submission" date="2016-06" db="EMBL/GenBank/DDBJ databases">
        <authorList>
            <person name="Kjaerup R.B."/>
            <person name="Dalgaard T.S."/>
            <person name="Juul-Madsen H.R."/>
        </authorList>
    </citation>
    <scope>NUCLEOTIDE SEQUENCE [LARGE SCALE GENOMIC DNA]</scope>
    <source>
        <strain evidence="8 9">DSM 43913</strain>
    </source>
</reference>
<dbReference type="GO" id="GO:0140359">
    <property type="term" value="F:ABC-type transporter activity"/>
    <property type="evidence" value="ECO:0007669"/>
    <property type="project" value="InterPro"/>
</dbReference>
<dbReference type="InterPro" id="IPR000412">
    <property type="entry name" value="ABC_2_transport"/>
</dbReference>
<accession>A0A1C5GG83</accession>
<evidence type="ECO:0000313" key="8">
    <source>
        <dbReference type="EMBL" id="SCG18821.1"/>
    </source>
</evidence>
<dbReference type="GO" id="GO:0046677">
    <property type="term" value="P:response to antibiotic"/>
    <property type="evidence" value="ECO:0007669"/>
    <property type="project" value="UniProtKB-KW"/>
</dbReference>
<evidence type="ECO:0000256" key="2">
    <source>
        <dbReference type="ARBA" id="ARBA00022692"/>
    </source>
</evidence>
<dbReference type="RefSeq" id="WP_231925808.1">
    <property type="nucleotide sequence ID" value="NZ_LT607733.1"/>
</dbReference>
<dbReference type="PANTHER" id="PTHR43229:SF2">
    <property type="entry name" value="NODULATION PROTEIN J"/>
    <property type="match status" value="1"/>
</dbReference>
<organism evidence="8 9">
    <name type="scientific">Micromonospora echinofusca</name>
    <dbReference type="NCBI Taxonomy" id="47858"/>
    <lineage>
        <taxon>Bacteria</taxon>
        <taxon>Bacillati</taxon>
        <taxon>Actinomycetota</taxon>
        <taxon>Actinomycetes</taxon>
        <taxon>Micromonosporales</taxon>
        <taxon>Micromonosporaceae</taxon>
        <taxon>Micromonospora</taxon>
    </lineage>
</organism>
<evidence type="ECO:0000259" key="7">
    <source>
        <dbReference type="PROSITE" id="PS51012"/>
    </source>
</evidence>
<dbReference type="GeneID" id="95804844"/>
<dbReference type="AlphaFoldDB" id="A0A1C5GG83"/>
<feature type="domain" description="ABC transmembrane type-2" evidence="7">
    <location>
        <begin position="33"/>
        <end position="270"/>
    </location>
</feature>
<dbReference type="PANTHER" id="PTHR43229">
    <property type="entry name" value="NODULATION PROTEIN J"/>
    <property type="match status" value="1"/>
</dbReference>
<keyword evidence="6" id="KW-1003">Cell membrane</keyword>
<sequence length="275" mass="28922">MTTHATTDSLTRTGRLGLARGAVEIRTFFRERDTVLFTFALPIVLLVLLGSIFSTEYAGTGVTASQHITASMIAAGIASATFVTLAVGIAEDQANGTLKRLRGLPAPPAAYVLGKLLLVLVVSVTEAVLMVATGVLLFDLALPTDPGSWLTLAWVFLLGATACSLLGIVLSGLARSVRGASAAANLTYLVLVFTSGIFVTPITVLPAPLTTLSSLFPLKWMGQGFRAAFLPDTMAAQELAGSWELGRVALVLGLWCVVGLLLSLAVVRRGLRRRE</sequence>
<evidence type="ECO:0000313" key="9">
    <source>
        <dbReference type="Proteomes" id="UP000198251"/>
    </source>
</evidence>
<feature type="transmembrane region" description="Helical" evidence="6">
    <location>
        <begin position="111"/>
        <end position="137"/>
    </location>
</feature>